<dbReference type="Gene3D" id="1.10.238.10">
    <property type="entry name" value="EF-hand"/>
    <property type="match status" value="1"/>
</dbReference>
<evidence type="ECO:0000256" key="7">
    <source>
        <dbReference type="ARBA" id="ARBA00022525"/>
    </source>
</evidence>
<dbReference type="InterPro" id="IPR018247">
    <property type="entry name" value="EF_Hand_1_Ca_BS"/>
</dbReference>
<evidence type="ECO:0000256" key="3">
    <source>
        <dbReference type="ARBA" id="ARBA00004555"/>
    </source>
</evidence>
<dbReference type="PANTHER" id="PTHR19237:SF20">
    <property type="entry name" value="NUCLEOBINDIN 1"/>
    <property type="match status" value="1"/>
</dbReference>
<keyword evidence="14" id="KW-0238">DNA-binding</keyword>
<dbReference type="GO" id="GO:0005793">
    <property type="term" value="C:endoplasmic reticulum-Golgi intermediate compartment"/>
    <property type="evidence" value="ECO:0007669"/>
    <property type="project" value="TreeGrafter"/>
</dbReference>
<dbReference type="InterPro" id="IPR011992">
    <property type="entry name" value="EF-hand-dom_pair"/>
</dbReference>
<keyword evidence="11" id="KW-0677">Repeat</keyword>
<feature type="domain" description="EF-hand" evidence="18">
    <location>
        <begin position="238"/>
        <end position="273"/>
    </location>
</feature>
<dbReference type="InterPro" id="IPR002048">
    <property type="entry name" value="EF_hand_dom"/>
</dbReference>
<comment type="similarity">
    <text evidence="5">Belongs to the nucleobindin family.</text>
</comment>
<comment type="caution">
    <text evidence="19">The sequence shown here is derived from an EMBL/GenBank/DDBJ whole genome shotgun (WGS) entry which is preliminary data.</text>
</comment>
<evidence type="ECO:0000256" key="15">
    <source>
        <dbReference type="ARBA" id="ARBA00023136"/>
    </source>
</evidence>
<dbReference type="Pfam" id="PF13499">
    <property type="entry name" value="EF-hand_7"/>
    <property type="match status" value="1"/>
</dbReference>
<keyword evidence="10 17" id="KW-0732">Signal</keyword>
<reference evidence="19" key="1">
    <citation type="submission" date="2019-08" db="EMBL/GenBank/DDBJ databases">
        <title>The improved chromosome-level genome for the pearl oyster Pinctada fucata martensii using PacBio sequencing and Hi-C.</title>
        <authorList>
            <person name="Zheng Z."/>
        </authorList>
    </citation>
    <scope>NUCLEOTIDE SEQUENCE</scope>
    <source>
        <strain evidence="19">ZZ-2019</strain>
        <tissue evidence="19">Adductor muscle</tissue>
    </source>
</reference>
<evidence type="ECO:0000256" key="1">
    <source>
        <dbReference type="ARBA" id="ARBA00004170"/>
    </source>
</evidence>
<evidence type="ECO:0000256" key="14">
    <source>
        <dbReference type="ARBA" id="ARBA00023125"/>
    </source>
</evidence>
<evidence type="ECO:0000259" key="18">
    <source>
        <dbReference type="PROSITE" id="PS50222"/>
    </source>
</evidence>
<evidence type="ECO:0000256" key="10">
    <source>
        <dbReference type="ARBA" id="ARBA00022729"/>
    </source>
</evidence>
<dbReference type="GO" id="GO:0005794">
    <property type="term" value="C:Golgi apparatus"/>
    <property type="evidence" value="ECO:0007669"/>
    <property type="project" value="UniProtKB-SubCell"/>
</dbReference>
<dbReference type="InterPro" id="IPR057576">
    <property type="entry name" value="NUCB1_N"/>
</dbReference>
<evidence type="ECO:0000256" key="17">
    <source>
        <dbReference type="SAM" id="SignalP"/>
    </source>
</evidence>
<evidence type="ECO:0000256" key="4">
    <source>
        <dbReference type="ARBA" id="ARBA00004613"/>
    </source>
</evidence>
<feature type="region of interest" description="Disordered" evidence="16">
    <location>
        <begin position="394"/>
        <end position="575"/>
    </location>
</feature>
<evidence type="ECO:0000256" key="9">
    <source>
        <dbReference type="ARBA" id="ARBA00022658"/>
    </source>
</evidence>
<keyword evidence="6" id="KW-0963">Cytoplasm</keyword>
<dbReference type="GO" id="GO:0070062">
    <property type="term" value="C:extracellular exosome"/>
    <property type="evidence" value="ECO:0007669"/>
    <property type="project" value="TreeGrafter"/>
</dbReference>
<dbReference type="PANTHER" id="PTHR19237">
    <property type="entry name" value="NUCLEOBINDIN"/>
    <property type="match status" value="1"/>
</dbReference>
<keyword evidence="7" id="KW-0964">Secreted</keyword>
<feature type="chain" id="PRO_5041637385" description="EF-hand domain-containing protein" evidence="17">
    <location>
        <begin position="25"/>
        <end position="575"/>
    </location>
</feature>
<evidence type="ECO:0000313" key="19">
    <source>
        <dbReference type="EMBL" id="KAK3102050.1"/>
    </source>
</evidence>
<dbReference type="GO" id="GO:0005509">
    <property type="term" value="F:calcium ion binding"/>
    <property type="evidence" value="ECO:0007669"/>
    <property type="project" value="InterPro"/>
</dbReference>
<comment type="subcellular location">
    <subcellularLocation>
        <location evidence="2">Cytoplasm</location>
    </subcellularLocation>
    <subcellularLocation>
        <location evidence="3">Golgi apparatus</location>
    </subcellularLocation>
    <subcellularLocation>
        <location evidence="1">Membrane</location>
        <topology evidence="1">Peripheral membrane protein</topology>
    </subcellularLocation>
    <subcellularLocation>
        <location evidence="4">Secreted</location>
    </subcellularLocation>
</comment>
<proteinExistence type="inferred from homology"/>
<dbReference type="InterPro" id="IPR040250">
    <property type="entry name" value="Nucleobindin"/>
</dbReference>
<dbReference type="Proteomes" id="UP001186944">
    <property type="component" value="Unassembled WGS sequence"/>
</dbReference>
<keyword evidence="13" id="KW-0333">Golgi apparatus</keyword>
<keyword evidence="20" id="KW-1185">Reference proteome</keyword>
<dbReference type="PROSITE" id="PS50222">
    <property type="entry name" value="EF_HAND_2"/>
    <property type="match status" value="2"/>
</dbReference>
<evidence type="ECO:0000256" key="12">
    <source>
        <dbReference type="ARBA" id="ARBA00022837"/>
    </source>
</evidence>
<protein>
    <recommendedName>
        <fullName evidence="18">EF-hand domain-containing protein</fullName>
    </recommendedName>
</protein>
<feature type="domain" description="EF-hand" evidence="18">
    <location>
        <begin position="290"/>
        <end position="325"/>
    </location>
</feature>
<sequence length="575" mass="66271">MKTLLTILILGISIHNIVCPPVNPQPVEQGSEQDDEDTGLHYDRYLREVVMTLEEDPDFRKKLEEANITEIKSGKIAMHLDKVAHHVREKLDEIKRKEVNRLRMLAKERMKAMEGTEVLKYVAMYGGIQKIDESVLHHVDVGNPHSFEMKDLEKLIKKATSDLDELDKQRRQEFKNYEMEKEHERREHLKELPEEDRKKEELKFEEQKKKHADHPKIHHPGSKDQLEEVWEKQDHMEKESFNPKSFFKMHDLDGNGFLDEEEVESLFQKELDQVYDPEAPEDDMEERYEEMSRMREHVLKELDKDNDKLISIKEFMEYTKSDEFEKDEGWDTLENQEIYSEDDLKEYERVLMEEEMKRRQQGAFDSHAQPGVVVCSPGQGQFAQPIHPQEAAALHQQQMLAHQQQQQMMAHHQQQQILAHQQHQEMLAHQQQMMAQQHGGMNIPAQPQHPEQGQGQQHPGQGQPAGQPVQHEQAQAQPAADHHQAQIPQAQIPQEQVHQGQPAQGQGQPVQNQAHQPGPPGGQGQGHPPGGQPVQNQPPAGNQPVQGQPQVQQQPGQGQPPQGQGQPVHQEKPMV</sequence>
<dbReference type="AlphaFoldDB" id="A0AA88YLM5"/>
<keyword evidence="8" id="KW-0597">Phosphoprotein</keyword>
<evidence type="ECO:0000256" key="11">
    <source>
        <dbReference type="ARBA" id="ARBA00022737"/>
    </source>
</evidence>
<evidence type="ECO:0000256" key="8">
    <source>
        <dbReference type="ARBA" id="ARBA00022553"/>
    </source>
</evidence>
<dbReference type="GO" id="GO:0016020">
    <property type="term" value="C:membrane"/>
    <property type="evidence" value="ECO:0007669"/>
    <property type="project" value="UniProtKB-SubCell"/>
</dbReference>
<keyword evidence="9" id="KW-0344">Guanine-nucleotide releasing factor</keyword>
<dbReference type="PROSITE" id="PS00018">
    <property type="entry name" value="EF_HAND_1"/>
    <property type="match status" value="2"/>
</dbReference>
<dbReference type="GO" id="GO:0005085">
    <property type="term" value="F:guanyl-nucleotide exchange factor activity"/>
    <property type="evidence" value="ECO:0007669"/>
    <property type="project" value="UniProtKB-KW"/>
</dbReference>
<feature type="compositionally biased region" description="Basic and acidic residues" evidence="16">
    <location>
        <begin position="174"/>
        <end position="208"/>
    </location>
</feature>
<gene>
    <name evidence="19" type="ORF">FSP39_008392</name>
</gene>
<dbReference type="SUPFAM" id="SSF47473">
    <property type="entry name" value="EF-hand"/>
    <property type="match status" value="1"/>
</dbReference>
<evidence type="ECO:0000256" key="16">
    <source>
        <dbReference type="SAM" id="MobiDB-lite"/>
    </source>
</evidence>
<feature type="compositionally biased region" description="Low complexity" evidence="16">
    <location>
        <begin position="532"/>
        <end position="568"/>
    </location>
</feature>
<evidence type="ECO:0000256" key="5">
    <source>
        <dbReference type="ARBA" id="ARBA00008063"/>
    </source>
</evidence>
<evidence type="ECO:0000256" key="2">
    <source>
        <dbReference type="ARBA" id="ARBA00004496"/>
    </source>
</evidence>
<feature type="signal peptide" evidence="17">
    <location>
        <begin position="1"/>
        <end position="24"/>
    </location>
</feature>
<keyword evidence="15" id="KW-0472">Membrane</keyword>
<feature type="compositionally biased region" description="Basic residues" evidence="16">
    <location>
        <begin position="209"/>
        <end position="220"/>
    </location>
</feature>
<dbReference type="Pfam" id="PF25434">
    <property type="entry name" value="NUCB1_N"/>
    <property type="match status" value="1"/>
</dbReference>
<evidence type="ECO:0000256" key="6">
    <source>
        <dbReference type="ARBA" id="ARBA00022490"/>
    </source>
</evidence>
<organism evidence="19 20">
    <name type="scientific">Pinctada imbricata</name>
    <name type="common">Atlantic pearl-oyster</name>
    <name type="synonym">Pinctada martensii</name>
    <dbReference type="NCBI Taxonomy" id="66713"/>
    <lineage>
        <taxon>Eukaryota</taxon>
        <taxon>Metazoa</taxon>
        <taxon>Spiralia</taxon>
        <taxon>Lophotrochozoa</taxon>
        <taxon>Mollusca</taxon>
        <taxon>Bivalvia</taxon>
        <taxon>Autobranchia</taxon>
        <taxon>Pteriomorphia</taxon>
        <taxon>Pterioida</taxon>
        <taxon>Pterioidea</taxon>
        <taxon>Pteriidae</taxon>
        <taxon>Pinctada</taxon>
    </lineage>
</organism>
<keyword evidence="12" id="KW-0106">Calcium</keyword>
<dbReference type="SMART" id="SM00054">
    <property type="entry name" value="EFh"/>
    <property type="match status" value="2"/>
</dbReference>
<evidence type="ECO:0000256" key="13">
    <source>
        <dbReference type="ARBA" id="ARBA00023034"/>
    </source>
</evidence>
<accession>A0AA88YLM5</accession>
<dbReference type="EMBL" id="VSWD01000005">
    <property type="protein sequence ID" value="KAK3102050.1"/>
    <property type="molecule type" value="Genomic_DNA"/>
</dbReference>
<dbReference type="GO" id="GO:0003677">
    <property type="term" value="F:DNA binding"/>
    <property type="evidence" value="ECO:0007669"/>
    <property type="project" value="UniProtKB-KW"/>
</dbReference>
<name>A0AA88YLM5_PINIB</name>
<evidence type="ECO:0000313" key="20">
    <source>
        <dbReference type="Proteomes" id="UP001186944"/>
    </source>
</evidence>
<feature type="region of interest" description="Disordered" evidence="16">
    <location>
        <begin position="174"/>
        <end position="222"/>
    </location>
</feature>
<feature type="compositionally biased region" description="Low complexity" evidence="16">
    <location>
        <begin position="394"/>
        <end position="516"/>
    </location>
</feature>